<dbReference type="EMBL" id="AWUE01007920">
    <property type="protein sequence ID" value="OMP12681.1"/>
    <property type="molecule type" value="Genomic_DNA"/>
</dbReference>
<dbReference type="AlphaFoldDB" id="A0A1R3L024"/>
<keyword evidence="3" id="KW-1185">Reference proteome</keyword>
<comment type="caution">
    <text evidence="2">The sequence shown here is derived from an EMBL/GenBank/DDBJ whole genome shotgun (WGS) entry which is preliminary data.</text>
</comment>
<gene>
    <name evidence="2" type="ORF">COLO4_02883</name>
</gene>
<evidence type="ECO:0000256" key="1">
    <source>
        <dbReference type="SAM" id="MobiDB-lite"/>
    </source>
</evidence>
<feature type="region of interest" description="Disordered" evidence="1">
    <location>
        <begin position="1"/>
        <end position="21"/>
    </location>
</feature>
<name>A0A1R3L024_9ROSI</name>
<evidence type="ECO:0000313" key="2">
    <source>
        <dbReference type="EMBL" id="OMP12681.1"/>
    </source>
</evidence>
<accession>A0A1R3L024</accession>
<reference evidence="3" key="1">
    <citation type="submission" date="2013-09" db="EMBL/GenBank/DDBJ databases">
        <title>Corchorus olitorius genome sequencing.</title>
        <authorList>
            <person name="Alam M."/>
            <person name="Haque M.S."/>
            <person name="Islam M.S."/>
            <person name="Emdad E.M."/>
            <person name="Islam M.M."/>
            <person name="Ahmed B."/>
            <person name="Halim A."/>
            <person name="Hossen Q.M.M."/>
            <person name="Hossain M.Z."/>
            <person name="Ahmed R."/>
            <person name="Khan M.M."/>
            <person name="Islam R."/>
            <person name="Rashid M.M."/>
            <person name="Khan S.A."/>
            <person name="Rahman M.S."/>
            <person name="Alam M."/>
            <person name="Yahiya A.S."/>
            <person name="Khan M.S."/>
            <person name="Azam M.S."/>
            <person name="Haque T."/>
            <person name="Lashkar M.Z.H."/>
            <person name="Akhand A.I."/>
            <person name="Morshed G."/>
            <person name="Roy S."/>
            <person name="Uddin K.S."/>
            <person name="Rabeya T."/>
            <person name="Hossain A.S."/>
            <person name="Chowdhury A."/>
            <person name="Snigdha A.R."/>
            <person name="Mortoza M.S."/>
            <person name="Matin S.A."/>
            <person name="Hoque S.M.E."/>
            <person name="Islam M.K."/>
            <person name="Roy D.K."/>
            <person name="Haider R."/>
            <person name="Moosa M.M."/>
            <person name="Elias S.M."/>
            <person name="Hasan A.M."/>
            <person name="Jahan S."/>
            <person name="Shafiuddin M."/>
            <person name="Mahmood N."/>
            <person name="Shommy N.S."/>
        </authorList>
    </citation>
    <scope>NUCLEOTIDE SEQUENCE [LARGE SCALE GENOMIC DNA]</scope>
    <source>
        <strain evidence="3">cv. O-4</strain>
    </source>
</reference>
<protein>
    <submittedName>
        <fullName evidence="2">Uncharacterized protein</fullName>
    </submittedName>
</protein>
<organism evidence="2 3">
    <name type="scientific">Corchorus olitorius</name>
    <dbReference type="NCBI Taxonomy" id="93759"/>
    <lineage>
        <taxon>Eukaryota</taxon>
        <taxon>Viridiplantae</taxon>
        <taxon>Streptophyta</taxon>
        <taxon>Embryophyta</taxon>
        <taxon>Tracheophyta</taxon>
        <taxon>Spermatophyta</taxon>
        <taxon>Magnoliopsida</taxon>
        <taxon>eudicotyledons</taxon>
        <taxon>Gunneridae</taxon>
        <taxon>Pentapetalae</taxon>
        <taxon>rosids</taxon>
        <taxon>malvids</taxon>
        <taxon>Malvales</taxon>
        <taxon>Malvaceae</taxon>
        <taxon>Grewioideae</taxon>
        <taxon>Apeibeae</taxon>
        <taxon>Corchorus</taxon>
    </lineage>
</organism>
<dbReference type="Proteomes" id="UP000187203">
    <property type="component" value="Unassembled WGS sequence"/>
</dbReference>
<proteinExistence type="predicted"/>
<sequence>MAKMEKAPRHTTARTHPYSTDLTKLHFTRQFPNFRISN</sequence>
<evidence type="ECO:0000313" key="3">
    <source>
        <dbReference type="Proteomes" id="UP000187203"/>
    </source>
</evidence>